<proteinExistence type="predicted"/>
<protein>
    <submittedName>
        <fullName evidence="1">Uncharacterized protein</fullName>
    </submittedName>
</protein>
<keyword evidence="2" id="KW-1185">Reference proteome</keyword>
<evidence type="ECO:0000313" key="1">
    <source>
        <dbReference type="EMBL" id="GFM32759.1"/>
    </source>
</evidence>
<gene>
    <name evidence="1" type="ORF">DSM101010T_11240</name>
</gene>
<evidence type="ECO:0000313" key="2">
    <source>
        <dbReference type="Proteomes" id="UP000503840"/>
    </source>
</evidence>
<reference evidence="1 2" key="1">
    <citation type="submission" date="2020-05" db="EMBL/GenBank/DDBJ databases">
        <title>Draft genome sequence of Desulfovibrio sp. strain HN2T.</title>
        <authorList>
            <person name="Ueno A."/>
            <person name="Tamazawa S."/>
            <person name="Tamamura S."/>
            <person name="Murakami T."/>
            <person name="Kiyama T."/>
            <person name="Inomata H."/>
            <person name="Amano Y."/>
            <person name="Miyakawa K."/>
            <person name="Tamaki H."/>
            <person name="Naganuma T."/>
            <person name="Kaneko K."/>
        </authorList>
    </citation>
    <scope>NUCLEOTIDE SEQUENCE [LARGE SCALE GENOMIC DNA]</scope>
    <source>
        <strain evidence="1 2">HN2</strain>
    </source>
</reference>
<dbReference type="EMBL" id="BLVO01000012">
    <property type="protein sequence ID" value="GFM32759.1"/>
    <property type="molecule type" value="Genomic_DNA"/>
</dbReference>
<name>A0A7J0BGC5_9BACT</name>
<accession>A0A7J0BGC5</accession>
<dbReference type="RefSeq" id="WP_174404436.1">
    <property type="nucleotide sequence ID" value="NZ_BLVO01000012.1"/>
</dbReference>
<dbReference type="AlphaFoldDB" id="A0A7J0BGC5"/>
<sequence length="197" mass="21464">MDAQLLAEIEACIQQKAMASFYRTDLPRDSFLVGVPLSVTQEALTICLFDRQGEDDGVVCFHADDIDMMQQRDAYTHRIAQLVSRTSHDSNICDATGGWMCDSIEAVLHRAMNMGCLVGVHSEVNAGDVTVHYGIVQQVDDETLMLETLNETGGRDACVLVDILSVTAVEHATKACRARSFLAERSVMQQGAAPQGA</sequence>
<dbReference type="Proteomes" id="UP000503840">
    <property type="component" value="Unassembled WGS sequence"/>
</dbReference>
<organism evidence="1 2">
    <name type="scientific">Desulfovibrio subterraneus</name>
    <dbReference type="NCBI Taxonomy" id="2718620"/>
    <lineage>
        <taxon>Bacteria</taxon>
        <taxon>Pseudomonadati</taxon>
        <taxon>Thermodesulfobacteriota</taxon>
        <taxon>Desulfovibrionia</taxon>
        <taxon>Desulfovibrionales</taxon>
        <taxon>Desulfovibrionaceae</taxon>
        <taxon>Desulfovibrio</taxon>
    </lineage>
</organism>
<comment type="caution">
    <text evidence="1">The sequence shown here is derived from an EMBL/GenBank/DDBJ whole genome shotgun (WGS) entry which is preliminary data.</text>
</comment>